<evidence type="ECO:0000313" key="3">
    <source>
        <dbReference type="Proteomes" id="UP000078237"/>
    </source>
</evidence>
<dbReference type="Gene3D" id="3.40.50.300">
    <property type="entry name" value="P-loop containing nucleotide triphosphate hydrolases"/>
    <property type="match status" value="1"/>
</dbReference>
<feature type="domain" description="Helicase ATP-binding" evidence="1">
    <location>
        <begin position="1"/>
        <end position="78"/>
    </location>
</feature>
<dbReference type="VEuPathDB" id="FungiDB:MMYC01_202752"/>
<sequence>MTDGMLRREILTDPYLERYSVIMLEEVHERTIATNALFALLKKAMTRRPSLKVIATSATLDAERFSDYFNRRPILTIPGRIYLVQILYSKNPEPDYIEAVVTTAFD</sequence>
<dbReference type="AlphaFoldDB" id="A0A175WD36"/>
<dbReference type="Proteomes" id="UP000078237">
    <property type="component" value="Unassembled WGS sequence"/>
</dbReference>
<name>A0A175WD36_9PEZI</name>
<dbReference type="GO" id="GO:0003724">
    <property type="term" value="F:RNA helicase activity"/>
    <property type="evidence" value="ECO:0007669"/>
    <property type="project" value="TreeGrafter"/>
</dbReference>
<dbReference type="PANTHER" id="PTHR18934">
    <property type="entry name" value="ATP-DEPENDENT RNA HELICASE"/>
    <property type="match status" value="1"/>
</dbReference>
<dbReference type="SUPFAM" id="SSF52540">
    <property type="entry name" value="P-loop containing nucleoside triphosphate hydrolases"/>
    <property type="match status" value="1"/>
</dbReference>
<organism evidence="2 3">
    <name type="scientific">Madurella mycetomatis</name>
    <dbReference type="NCBI Taxonomy" id="100816"/>
    <lineage>
        <taxon>Eukaryota</taxon>
        <taxon>Fungi</taxon>
        <taxon>Dikarya</taxon>
        <taxon>Ascomycota</taxon>
        <taxon>Pezizomycotina</taxon>
        <taxon>Sordariomycetes</taxon>
        <taxon>Sordariomycetidae</taxon>
        <taxon>Sordariales</taxon>
        <taxon>Sordariales incertae sedis</taxon>
        <taxon>Madurella</taxon>
    </lineage>
</organism>
<evidence type="ECO:0000313" key="2">
    <source>
        <dbReference type="EMBL" id="KXX81563.1"/>
    </source>
</evidence>
<comment type="caution">
    <text evidence="2">The sequence shown here is derived from an EMBL/GenBank/DDBJ whole genome shotgun (WGS) entry which is preliminary data.</text>
</comment>
<dbReference type="PANTHER" id="PTHR18934:SF85">
    <property type="entry name" value="ATP-DEPENDENT RNA HELICASE DHX8"/>
    <property type="match status" value="1"/>
</dbReference>
<dbReference type="GO" id="GO:0000390">
    <property type="term" value="P:spliceosomal complex disassembly"/>
    <property type="evidence" value="ECO:0007669"/>
    <property type="project" value="TreeGrafter"/>
</dbReference>
<dbReference type="OrthoDB" id="10253254at2759"/>
<reference evidence="2 3" key="1">
    <citation type="journal article" date="2016" name="Genome Announc.">
        <title>Genome Sequence of Madurella mycetomatis mm55, Isolated from a Human Mycetoma Case in Sudan.</title>
        <authorList>
            <person name="Smit S."/>
            <person name="Derks M.F."/>
            <person name="Bervoets S."/>
            <person name="Fahal A."/>
            <person name="van Leeuwen W."/>
            <person name="van Belkum A."/>
            <person name="van de Sande W.W."/>
        </authorList>
    </citation>
    <scope>NUCLEOTIDE SEQUENCE [LARGE SCALE GENOMIC DNA]</scope>
    <source>
        <strain evidence="3">mm55</strain>
    </source>
</reference>
<keyword evidence="2" id="KW-0378">Hydrolase</keyword>
<dbReference type="GO" id="GO:0003723">
    <property type="term" value="F:RNA binding"/>
    <property type="evidence" value="ECO:0007669"/>
    <property type="project" value="TreeGrafter"/>
</dbReference>
<dbReference type="GO" id="GO:0071013">
    <property type="term" value="C:catalytic step 2 spliceosome"/>
    <property type="evidence" value="ECO:0007669"/>
    <property type="project" value="TreeGrafter"/>
</dbReference>
<dbReference type="EMBL" id="LCTW02000032">
    <property type="protein sequence ID" value="KXX81563.1"/>
    <property type="molecule type" value="Genomic_DNA"/>
</dbReference>
<keyword evidence="2" id="KW-0067">ATP-binding</keyword>
<dbReference type="InterPro" id="IPR014001">
    <property type="entry name" value="Helicase_ATP-bd"/>
</dbReference>
<keyword evidence="2" id="KW-0347">Helicase</keyword>
<dbReference type="PROSITE" id="PS51192">
    <property type="entry name" value="HELICASE_ATP_BIND_1"/>
    <property type="match status" value="1"/>
</dbReference>
<evidence type="ECO:0000259" key="1">
    <source>
        <dbReference type="PROSITE" id="PS51192"/>
    </source>
</evidence>
<keyword evidence="2" id="KW-0547">Nucleotide-binding</keyword>
<gene>
    <name evidence="2" type="ORF">MMYC01_202752</name>
</gene>
<keyword evidence="3" id="KW-1185">Reference proteome</keyword>
<dbReference type="InterPro" id="IPR027417">
    <property type="entry name" value="P-loop_NTPase"/>
</dbReference>
<accession>A0A175WD36</accession>
<dbReference type="STRING" id="100816.A0A175WD36"/>
<proteinExistence type="predicted"/>
<protein>
    <submittedName>
        <fullName evidence="2">Pre-mRNA-splicing factor ATP-dependent RNA helicase prp22</fullName>
    </submittedName>
</protein>